<comment type="caution">
    <text evidence="3">The sequence shown here is derived from an EMBL/GenBank/DDBJ whole genome shotgun (WGS) entry which is preliminary data.</text>
</comment>
<dbReference type="PANTHER" id="PTHR39614:SF2">
    <property type="entry name" value="INTEGRAL MEMBRANE PROTEIN"/>
    <property type="match status" value="1"/>
</dbReference>
<feature type="transmembrane region" description="Helical" evidence="1">
    <location>
        <begin position="105"/>
        <end position="127"/>
    </location>
</feature>
<evidence type="ECO:0000313" key="3">
    <source>
        <dbReference type="EMBL" id="TKA25610.1"/>
    </source>
</evidence>
<dbReference type="PANTHER" id="PTHR39614">
    <property type="entry name" value="INTEGRAL MEMBRANE PROTEIN"/>
    <property type="match status" value="1"/>
</dbReference>
<evidence type="ECO:0000259" key="2">
    <source>
        <dbReference type="Pfam" id="PF20684"/>
    </source>
</evidence>
<evidence type="ECO:0000256" key="1">
    <source>
        <dbReference type="SAM" id="Phobius"/>
    </source>
</evidence>
<keyword evidence="1" id="KW-0812">Transmembrane</keyword>
<dbReference type="AlphaFoldDB" id="A0A4U0TTQ3"/>
<evidence type="ECO:0000313" key="4">
    <source>
        <dbReference type="Proteomes" id="UP000310066"/>
    </source>
</evidence>
<dbReference type="STRING" id="329885.A0A4U0TTQ3"/>
<dbReference type="Pfam" id="PF20684">
    <property type="entry name" value="Fung_rhodopsin"/>
    <property type="match status" value="1"/>
</dbReference>
<feature type="transmembrane region" description="Helical" evidence="1">
    <location>
        <begin position="262"/>
        <end position="288"/>
    </location>
</feature>
<reference evidence="3 4" key="1">
    <citation type="submission" date="2017-03" db="EMBL/GenBank/DDBJ databases">
        <title>Genomes of endolithic fungi from Antarctica.</title>
        <authorList>
            <person name="Coleine C."/>
            <person name="Masonjones S."/>
            <person name="Stajich J.E."/>
        </authorList>
    </citation>
    <scope>NUCLEOTIDE SEQUENCE [LARGE SCALE GENOMIC DNA]</scope>
    <source>
        <strain evidence="3 4">CCFEE 5311</strain>
    </source>
</reference>
<dbReference type="Proteomes" id="UP000310066">
    <property type="component" value="Unassembled WGS sequence"/>
</dbReference>
<feature type="transmembrane region" description="Helical" evidence="1">
    <location>
        <begin position="217"/>
        <end position="235"/>
    </location>
</feature>
<name>A0A4U0TTQ3_9PEZI</name>
<feature type="domain" description="Rhodopsin" evidence="2">
    <location>
        <begin position="60"/>
        <end position="278"/>
    </location>
</feature>
<feature type="transmembrane region" description="Helical" evidence="1">
    <location>
        <begin position="139"/>
        <end position="162"/>
    </location>
</feature>
<keyword evidence="1" id="KW-0472">Membrane</keyword>
<organism evidence="3 4">
    <name type="scientific">Friedmanniomyces endolithicus</name>
    <dbReference type="NCBI Taxonomy" id="329885"/>
    <lineage>
        <taxon>Eukaryota</taxon>
        <taxon>Fungi</taxon>
        <taxon>Dikarya</taxon>
        <taxon>Ascomycota</taxon>
        <taxon>Pezizomycotina</taxon>
        <taxon>Dothideomycetes</taxon>
        <taxon>Dothideomycetidae</taxon>
        <taxon>Mycosphaerellales</taxon>
        <taxon>Teratosphaeriaceae</taxon>
        <taxon>Friedmanniomyces</taxon>
    </lineage>
</organism>
<keyword evidence="1" id="KW-1133">Transmembrane helix</keyword>
<dbReference type="EMBL" id="NAJP01000155">
    <property type="protein sequence ID" value="TKA25610.1"/>
    <property type="molecule type" value="Genomic_DNA"/>
</dbReference>
<feature type="transmembrane region" description="Helical" evidence="1">
    <location>
        <begin position="63"/>
        <end position="83"/>
    </location>
</feature>
<gene>
    <name evidence="3" type="ORF">B0A54_17099</name>
</gene>
<proteinExistence type="predicted"/>
<accession>A0A4U0TTQ3</accession>
<sequence>MASHRPLPLMPSVLRRLFVAFVNVEDGYSSPVRLFPSSASSFSRRSQWLGGRRQQHWTPVHDFALLAATLLATIQTILVIAAADNGLGQSFNLLGDRSQQTVDKLIYASDAVFLASLFLSKISMLLLELRMSPEKFHVLLTKGGLAACGAALVACLVMTLVGCGSSPWEQTSQECEALYTRWIAVFCIDVASEIYIYAVILRMLFALQRNASKKMKAIVMFSLRLPVVIFAAFRLHQLSNFRTSTNPLFDRVLIVVWTQTELAYSLAAATIPILMPFLMGLNTGLGAFDRDNMMIQTQQDSSRDMRSRSEYGLHSMKRSHVSRHSQVETQIRGDNVMYKSSVVSPQADQRSVGSDDSTRVIIRKTVDVSFSPVPYETRET</sequence>
<protein>
    <recommendedName>
        <fullName evidence="2">Rhodopsin domain-containing protein</fullName>
    </recommendedName>
</protein>
<feature type="transmembrane region" description="Helical" evidence="1">
    <location>
        <begin position="182"/>
        <end position="205"/>
    </location>
</feature>
<dbReference type="OrthoDB" id="3918601at2759"/>
<dbReference type="InterPro" id="IPR049326">
    <property type="entry name" value="Rhodopsin_dom_fungi"/>
</dbReference>